<organism evidence="1 2">
    <name type="scientific">Aggregatimonas sangjinii</name>
    <dbReference type="NCBI Taxonomy" id="2583587"/>
    <lineage>
        <taxon>Bacteria</taxon>
        <taxon>Pseudomonadati</taxon>
        <taxon>Bacteroidota</taxon>
        <taxon>Flavobacteriia</taxon>
        <taxon>Flavobacteriales</taxon>
        <taxon>Flavobacteriaceae</taxon>
        <taxon>Aggregatimonas</taxon>
    </lineage>
</organism>
<protein>
    <recommendedName>
        <fullName evidence="3">Arylsulfotransferase ASST</fullName>
    </recommendedName>
</protein>
<dbReference type="Pfam" id="PF05935">
    <property type="entry name" value="Arylsulfotrans"/>
    <property type="match status" value="1"/>
</dbReference>
<dbReference type="Proteomes" id="UP000310017">
    <property type="component" value="Chromosome"/>
</dbReference>
<dbReference type="InterPro" id="IPR011047">
    <property type="entry name" value="Quinoprotein_ADH-like_sf"/>
</dbReference>
<dbReference type="PROSITE" id="PS51257">
    <property type="entry name" value="PROKAR_LIPOPROTEIN"/>
    <property type="match status" value="1"/>
</dbReference>
<dbReference type="RefSeq" id="WP_138853419.1">
    <property type="nucleotide sequence ID" value="NZ_CP040710.1"/>
</dbReference>
<keyword evidence="2" id="KW-1185">Reference proteome</keyword>
<dbReference type="InterPro" id="IPR010262">
    <property type="entry name" value="Arylsulfotransferase_bact"/>
</dbReference>
<evidence type="ECO:0000313" key="2">
    <source>
        <dbReference type="Proteomes" id="UP000310017"/>
    </source>
</evidence>
<proteinExistence type="predicted"/>
<dbReference type="PANTHER" id="PTHR35340:SF5">
    <property type="entry name" value="ASST-DOMAIN-CONTAINING PROTEIN"/>
    <property type="match status" value="1"/>
</dbReference>
<evidence type="ECO:0008006" key="3">
    <source>
        <dbReference type="Google" id="ProtNLM"/>
    </source>
</evidence>
<dbReference type="SUPFAM" id="SSF50998">
    <property type="entry name" value="Quinoprotein alcohol dehydrogenase-like"/>
    <property type="match status" value="1"/>
</dbReference>
<dbReference type="OrthoDB" id="264813at2"/>
<accession>A0A5B7SWF7</accession>
<evidence type="ECO:0000313" key="1">
    <source>
        <dbReference type="EMBL" id="QCX01080.1"/>
    </source>
</evidence>
<dbReference type="KEGG" id="asag:FGM00_13500"/>
<dbReference type="PANTHER" id="PTHR35340">
    <property type="entry name" value="PQQ ENZYME REPEAT PROTEIN-RELATED"/>
    <property type="match status" value="1"/>
</dbReference>
<gene>
    <name evidence="1" type="ORF">FGM00_13500</name>
</gene>
<dbReference type="AlphaFoldDB" id="A0A5B7SWF7"/>
<reference evidence="1 2" key="1">
    <citation type="submission" date="2019-05" db="EMBL/GenBank/DDBJ databases">
        <title>Genome sequencing of F202Z8.</title>
        <authorList>
            <person name="Kwon Y.M."/>
        </authorList>
    </citation>
    <scope>NUCLEOTIDE SEQUENCE [LARGE SCALE GENOMIC DNA]</scope>
    <source>
        <strain evidence="1 2">F202Z8</strain>
    </source>
</reference>
<dbReference type="EMBL" id="CP040710">
    <property type="protein sequence ID" value="QCX01080.1"/>
    <property type="molecule type" value="Genomic_DNA"/>
</dbReference>
<name>A0A5B7SWF7_9FLAO</name>
<dbReference type="InterPro" id="IPR053143">
    <property type="entry name" value="Arylsulfate_ST"/>
</dbReference>
<dbReference type="GO" id="GO:0004062">
    <property type="term" value="F:aryl sulfotransferase activity"/>
    <property type="evidence" value="ECO:0007669"/>
    <property type="project" value="InterPro"/>
</dbReference>
<sequence>MRIKKYINIVFFFFIIGLSLTSCSNEELDSTEEIPDVGDDLGTDAPIDSVMPNPNPTPDTIGKATFFNESLTSNDYILVNDAKNNFVYLMDKKATTLHQWNLGANGDLGNDCFLESDGTLLAMLESDNTSPELRLGGYGGKIHSLDKNGNIIWQFEYSSENHVLHHDALTLPNGNVLAMIWERKSLEEVSAKGYDLEVELFPDGLIEIERATKEIVWEWHLWDHTIQDGDETKLNYGSVNSNPQLVDLNYNQREDGDISHGNGITYDPEKDIIYFSANFYSEIWVIDHSTSSAEAAGHTGGNYGKGGDLIYRFGNPKAYGNNQGKRLFHNNHHPNLFSPDDYSKMLVFSNGAELEQSTVYELRLPDEFSLNSDLDNEPEVLWSFADSDLYSPKVSGATRLSNGNTLITEGDFGIWEVTSSGEVVWKFEGDGFFWRAYPYDKNAEEILILGL</sequence>